<dbReference type="RefSeq" id="WP_344639040.1">
    <property type="nucleotide sequence ID" value="NZ_BAAATR010000027.1"/>
</dbReference>
<feature type="transmembrane region" description="Helical" evidence="1">
    <location>
        <begin position="127"/>
        <end position="152"/>
    </location>
</feature>
<evidence type="ECO:0000313" key="2">
    <source>
        <dbReference type="EMBL" id="GAA2262315.1"/>
    </source>
</evidence>
<reference evidence="3" key="1">
    <citation type="journal article" date="2019" name="Int. J. Syst. Evol. Microbiol.">
        <title>The Global Catalogue of Microorganisms (GCM) 10K type strain sequencing project: providing services to taxonomists for standard genome sequencing and annotation.</title>
        <authorList>
            <consortium name="The Broad Institute Genomics Platform"/>
            <consortium name="The Broad Institute Genome Sequencing Center for Infectious Disease"/>
            <person name="Wu L."/>
            <person name="Ma J."/>
        </authorList>
    </citation>
    <scope>NUCLEOTIDE SEQUENCE [LARGE SCALE GENOMIC DNA]</scope>
    <source>
        <strain evidence="3">JCM 7356</strain>
    </source>
</reference>
<keyword evidence="3" id="KW-1185">Reference proteome</keyword>
<sequence length="279" mass="29353">MTTAAPAPAPAVTEPRARFTDLLAAEWTKLWSLRSTRWGLGLGALITIGLNAMAAKADYDLIPQMTAQQVAESFWLRDAFSQNSYFIAMIGAGSFGALTITGEYTTGLIRTTFAAVPARRSVVTAKLLVVSAVMLAIGAVVAAASFFGSQAILSGRGGGWSFSHPGVPQAMAASALIIPVSAVVGMGLGALIRHSATATVAVIVTLLMLPELFSGHTYTWVIDINHALPRSAWTGLVDAIPGMWHGRYAEPVGEAWIVLAAWSLVSALTAVFAVDRRDL</sequence>
<proteinExistence type="predicted"/>
<protein>
    <submittedName>
        <fullName evidence="2">ABC transporter permease</fullName>
    </submittedName>
</protein>
<keyword evidence="1" id="KW-0472">Membrane</keyword>
<feature type="transmembrane region" description="Helical" evidence="1">
    <location>
        <begin position="85"/>
        <end position="106"/>
    </location>
</feature>
<feature type="transmembrane region" description="Helical" evidence="1">
    <location>
        <begin position="172"/>
        <end position="192"/>
    </location>
</feature>
<gene>
    <name evidence="2" type="ORF">GCM10010430_53420</name>
</gene>
<evidence type="ECO:0000256" key="1">
    <source>
        <dbReference type="SAM" id="Phobius"/>
    </source>
</evidence>
<name>A0ABP5RHK9_9ACTN</name>
<dbReference type="Pfam" id="PF12679">
    <property type="entry name" value="ABC2_membrane_2"/>
    <property type="match status" value="1"/>
</dbReference>
<accession>A0ABP5RHK9</accession>
<feature type="transmembrane region" description="Helical" evidence="1">
    <location>
        <begin position="38"/>
        <end position="55"/>
    </location>
</feature>
<feature type="transmembrane region" description="Helical" evidence="1">
    <location>
        <begin position="199"/>
        <end position="221"/>
    </location>
</feature>
<dbReference type="EMBL" id="BAAATR010000027">
    <property type="protein sequence ID" value="GAA2262315.1"/>
    <property type="molecule type" value="Genomic_DNA"/>
</dbReference>
<evidence type="ECO:0000313" key="3">
    <source>
        <dbReference type="Proteomes" id="UP001500305"/>
    </source>
</evidence>
<keyword evidence="1" id="KW-0812">Transmembrane</keyword>
<feature type="transmembrane region" description="Helical" evidence="1">
    <location>
        <begin position="255"/>
        <end position="274"/>
    </location>
</feature>
<organism evidence="2 3">
    <name type="scientific">Kitasatospora cystarginea</name>
    <dbReference type="NCBI Taxonomy" id="58350"/>
    <lineage>
        <taxon>Bacteria</taxon>
        <taxon>Bacillati</taxon>
        <taxon>Actinomycetota</taxon>
        <taxon>Actinomycetes</taxon>
        <taxon>Kitasatosporales</taxon>
        <taxon>Streptomycetaceae</taxon>
        <taxon>Kitasatospora</taxon>
    </lineage>
</organism>
<dbReference type="Proteomes" id="UP001500305">
    <property type="component" value="Unassembled WGS sequence"/>
</dbReference>
<comment type="caution">
    <text evidence="2">The sequence shown here is derived from an EMBL/GenBank/DDBJ whole genome shotgun (WGS) entry which is preliminary data.</text>
</comment>
<keyword evidence="1" id="KW-1133">Transmembrane helix</keyword>